<evidence type="ECO:0000256" key="5">
    <source>
        <dbReference type="ARBA" id="ARBA00034078"/>
    </source>
</evidence>
<accession>A0A2T2ZZH6</accession>
<dbReference type="Pfam" id="PF00355">
    <property type="entry name" value="Rieske"/>
    <property type="match status" value="1"/>
</dbReference>
<reference evidence="7 8" key="1">
    <citation type="journal article" date="2018" name="Mycol. Prog.">
        <title>Coniella lustricola, a new species from submerged detritus.</title>
        <authorList>
            <person name="Raudabaugh D.B."/>
            <person name="Iturriaga T."/>
            <person name="Carver A."/>
            <person name="Mondo S."/>
            <person name="Pangilinan J."/>
            <person name="Lipzen A."/>
            <person name="He G."/>
            <person name="Amirebrahimi M."/>
            <person name="Grigoriev I.V."/>
            <person name="Miller A.N."/>
        </authorList>
    </citation>
    <scope>NUCLEOTIDE SEQUENCE [LARGE SCALE GENOMIC DNA]</scope>
    <source>
        <strain evidence="7 8">B22-T-1</strain>
    </source>
</reference>
<dbReference type="EMBL" id="KZ678542">
    <property type="protein sequence ID" value="PSR80121.1"/>
    <property type="molecule type" value="Genomic_DNA"/>
</dbReference>
<dbReference type="OrthoDB" id="426882at2759"/>
<dbReference type="Proteomes" id="UP000241462">
    <property type="component" value="Unassembled WGS sequence"/>
</dbReference>
<comment type="cofactor">
    <cofactor evidence="5">
        <name>[2Fe-2S] cluster</name>
        <dbReference type="ChEBI" id="CHEBI:190135"/>
    </cofactor>
</comment>
<feature type="domain" description="Rieske" evidence="6">
    <location>
        <begin position="85"/>
        <end position="187"/>
    </location>
</feature>
<keyword evidence="1" id="KW-0001">2Fe-2S</keyword>
<keyword evidence="8" id="KW-1185">Reference proteome</keyword>
<sequence>MASTSPTTTPSTNNEADEPWLFAGLASSFPNINDSSEPCFKLSWAQPLPPLLPCPSLTTPPDIQPKAPGCKVFHPKRNTTNTTTTTTLHEIDTDTAIGEDAWLMREQVLVFRYKGRFHAVDHACPHRAYSLSWAQPFEIEDSGRVLGTGIRCRGHGYAFELSTGIGDRGEYRLGVWDVELRDCIRGGDDSEEGAGGREDVDREVWIRKRKRTKGSKVMQSAGE</sequence>
<evidence type="ECO:0000256" key="3">
    <source>
        <dbReference type="ARBA" id="ARBA00023004"/>
    </source>
</evidence>
<dbReference type="AlphaFoldDB" id="A0A2T2ZZH6"/>
<keyword evidence="2" id="KW-0479">Metal-binding</keyword>
<dbReference type="GO" id="GO:0051537">
    <property type="term" value="F:2 iron, 2 sulfur cluster binding"/>
    <property type="evidence" value="ECO:0007669"/>
    <property type="project" value="UniProtKB-KW"/>
</dbReference>
<evidence type="ECO:0000256" key="4">
    <source>
        <dbReference type="ARBA" id="ARBA00023014"/>
    </source>
</evidence>
<dbReference type="GO" id="GO:0046872">
    <property type="term" value="F:metal ion binding"/>
    <property type="evidence" value="ECO:0007669"/>
    <property type="project" value="UniProtKB-KW"/>
</dbReference>
<evidence type="ECO:0000256" key="2">
    <source>
        <dbReference type="ARBA" id="ARBA00022723"/>
    </source>
</evidence>
<protein>
    <recommendedName>
        <fullName evidence="6">Rieske domain-containing protein</fullName>
    </recommendedName>
</protein>
<keyword evidence="3" id="KW-0408">Iron</keyword>
<dbReference type="Gene3D" id="2.102.10.10">
    <property type="entry name" value="Rieske [2Fe-2S] iron-sulphur domain"/>
    <property type="match status" value="1"/>
</dbReference>
<dbReference type="STRING" id="2025994.A0A2T2ZZH6"/>
<dbReference type="PANTHER" id="PTHR21496:SF0">
    <property type="entry name" value="RIESKE DOMAIN-CONTAINING PROTEIN"/>
    <property type="match status" value="1"/>
</dbReference>
<dbReference type="InterPro" id="IPR017941">
    <property type="entry name" value="Rieske_2Fe-2S"/>
</dbReference>
<dbReference type="InterPro" id="IPR036922">
    <property type="entry name" value="Rieske_2Fe-2S_sf"/>
</dbReference>
<dbReference type="InParanoid" id="A0A2T2ZZH6"/>
<evidence type="ECO:0000259" key="6">
    <source>
        <dbReference type="PROSITE" id="PS51296"/>
    </source>
</evidence>
<gene>
    <name evidence="7" type="ORF">BD289DRAFT_441368</name>
</gene>
<evidence type="ECO:0000256" key="1">
    <source>
        <dbReference type="ARBA" id="ARBA00022714"/>
    </source>
</evidence>
<keyword evidence="4" id="KW-0411">Iron-sulfur</keyword>
<name>A0A2T2ZZH6_9PEZI</name>
<proteinExistence type="predicted"/>
<organism evidence="7 8">
    <name type="scientific">Coniella lustricola</name>
    <dbReference type="NCBI Taxonomy" id="2025994"/>
    <lineage>
        <taxon>Eukaryota</taxon>
        <taxon>Fungi</taxon>
        <taxon>Dikarya</taxon>
        <taxon>Ascomycota</taxon>
        <taxon>Pezizomycotina</taxon>
        <taxon>Sordariomycetes</taxon>
        <taxon>Sordariomycetidae</taxon>
        <taxon>Diaporthales</taxon>
        <taxon>Schizoparmaceae</taxon>
        <taxon>Coniella</taxon>
    </lineage>
</organism>
<dbReference type="PANTHER" id="PTHR21496">
    <property type="entry name" value="FERREDOXIN-RELATED"/>
    <property type="match status" value="1"/>
</dbReference>
<dbReference type="PROSITE" id="PS51296">
    <property type="entry name" value="RIESKE"/>
    <property type="match status" value="1"/>
</dbReference>
<dbReference type="SUPFAM" id="SSF50022">
    <property type="entry name" value="ISP domain"/>
    <property type="match status" value="1"/>
</dbReference>
<evidence type="ECO:0000313" key="7">
    <source>
        <dbReference type="EMBL" id="PSR80121.1"/>
    </source>
</evidence>
<evidence type="ECO:0000313" key="8">
    <source>
        <dbReference type="Proteomes" id="UP000241462"/>
    </source>
</evidence>